<proteinExistence type="predicted"/>
<dbReference type="Proteomes" id="UP001060085">
    <property type="component" value="Linkage Group LG04"/>
</dbReference>
<reference evidence="2" key="1">
    <citation type="journal article" date="2023" name="Nat. Plants">
        <title>Single-cell RNA sequencing provides a high-resolution roadmap for understanding the multicellular compartmentation of specialized metabolism.</title>
        <authorList>
            <person name="Sun S."/>
            <person name="Shen X."/>
            <person name="Li Y."/>
            <person name="Li Y."/>
            <person name="Wang S."/>
            <person name="Li R."/>
            <person name="Zhang H."/>
            <person name="Shen G."/>
            <person name="Guo B."/>
            <person name="Wei J."/>
            <person name="Xu J."/>
            <person name="St-Pierre B."/>
            <person name="Chen S."/>
            <person name="Sun C."/>
        </authorList>
    </citation>
    <scope>NUCLEOTIDE SEQUENCE [LARGE SCALE GENOMIC DNA]</scope>
</reference>
<protein>
    <submittedName>
        <fullName evidence="1">Uncharacterized protein</fullName>
    </submittedName>
</protein>
<name>A0ACC0AZ07_CATRO</name>
<organism evidence="1 2">
    <name type="scientific">Catharanthus roseus</name>
    <name type="common">Madagascar periwinkle</name>
    <name type="synonym">Vinca rosea</name>
    <dbReference type="NCBI Taxonomy" id="4058"/>
    <lineage>
        <taxon>Eukaryota</taxon>
        <taxon>Viridiplantae</taxon>
        <taxon>Streptophyta</taxon>
        <taxon>Embryophyta</taxon>
        <taxon>Tracheophyta</taxon>
        <taxon>Spermatophyta</taxon>
        <taxon>Magnoliopsida</taxon>
        <taxon>eudicotyledons</taxon>
        <taxon>Gunneridae</taxon>
        <taxon>Pentapetalae</taxon>
        <taxon>asterids</taxon>
        <taxon>lamiids</taxon>
        <taxon>Gentianales</taxon>
        <taxon>Apocynaceae</taxon>
        <taxon>Rauvolfioideae</taxon>
        <taxon>Vinceae</taxon>
        <taxon>Catharanthinae</taxon>
        <taxon>Catharanthus</taxon>
    </lineage>
</organism>
<comment type="caution">
    <text evidence="1">The sequence shown here is derived from an EMBL/GenBank/DDBJ whole genome shotgun (WGS) entry which is preliminary data.</text>
</comment>
<sequence length="461" mass="51640">MPHVAFLPSGLGSFTAFFRLASLLSSSSCKITFILVQPQASSSKDPNISSFFLKHPQIKRFDFEIPPPLDNGGCTSQDPFIKHLEGINSSLHLLNRILDSVEPPAPVSAIFSDFALAATLTQIMAFNPPPLYIVSTTSAKFYSTVAYLPVLMTEHPNAFSSSYLRDLEVPGLAPIKRENIPPTWLDESPFNYLVKAYLLPNAQSLPKVNGVFLNTFDRFEPETIAVLRSGEVLSNLPPVFTIGPLEPYELEKKGHHFTWLDEHSPESVIYVDFGSKGAMPADQMKELAKGLVICGYSFLWVTRKNQDEKDYENELRDLFGDSFPKEMNSNGKVLKGNVNREDILAHPAIGGFVNQCEWDSVMDAAREGVPILAWPQHGDQKMNAEAVENAGLGLWIRSWGWAGEKLVKRDEIRDKLTEMMTDSRLRYNTKRLKEEARKAGAFRGTDEVIQILKSPETPRNY</sequence>
<dbReference type="EMBL" id="CM044704">
    <property type="protein sequence ID" value="KAI5665692.1"/>
    <property type="molecule type" value="Genomic_DNA"/>
</dbReference>
<evidence type="ECO:0000313" key="1">
    <source>
        <dbReference type="EMBL" id="KAI5665692.1"/>
    </source>
</evidence>
<keyword evidence="2" id="KW-1185">Reference proteome</keyword>
<gene>
    <name evidence="1" type="ORF">M9H77_15545</name>
</gene>
<accession>A0ACC0AZ07</accession>
<evidence type="ECO:0000313" key="2">
    <source>
        <dbReference type="Proteomes" id="UP001060085"/>
    </source>
</evidence>